<dbReference type="Pfam" id="PF21806">
    <property type="entry name" value="DUF6879"/>
    <property type="match status" value="1"/>
</dbReference>
<keyword evidence="3" id="KW-1185">Reference proteome</keyword>
<dbReference type="AlphaFoldDB" id="A0A7D6V9T8"/>
<evidence type="ECO:0000259" key="1">
    <source>
        <dbReference type="Pfam" id="PF21806"/>
    </source>
</evidence>
<dbReference type="InterPro" id="IPR049244">
    <property type="entry name" value="DUF6879"/>
</dbReference>
<dbReference type="RefSeq" id="WP_181581074.1">
    <property type="nucleotide sequence ID" value="NZ_CP059399.1"/>
</dbReference>
<reference evidence="2 3" key="1">
    <citation type="submission" date="2020-07" db="EMBL/GenBank/DDBJ databases">
        <authorList>
            <person name="Zhuang K."/>
            <person name="Ran Y."/>
        </authorList>
    </citation>
    <scope>NUCLEOTIDE SEQUENCE [LARGE SCALE GENOMIC DNA]</scope>
    <source>
        <strain evidence="2 3">WCH-YHL-001</strain>
    </source>
</reference>
<organism evidence="2 3">
    <name type="scientific">Nocardia huaxiensis</name>
    <dbReference type="NCBI Taxonomy" id="2755382"/>
    <lineage>
        <taxon>Bacteria</taxon>
        <taxon>Bacillati</taxon>
        <taxon>Actinomycetota</taxon>
        <taxon>Actinomycetes</taxon>
        <taxon>Mycobacteriales</taxon>
        <taxon>Nocardiaceae</taxon>
        <taxon>Nocardia</taxon>
    </lineage>
</organism>
<proteinExistence type="predicted"/>
<feature type="domain" description="DUF6879" evidence="1">
    <location>
        <begin position="11"/>
        <end position="55"/>
    </location>
</feature>
<protein>
    <recommendedName>
        <fullName evidence="1">DUF6879 domain-containing protein</fullName>
    </recommendedName>
</protein>
<accession>A0A7D6V9T8</accession>
<evidence type="ECO:0000313" key="2">
    <source>
        <dbReference type="EMBL" id="QLY29871.1"/>
    </source>
</evidence>
<evidence type="ECO:0000313" key="3">
    <source>
        <dbReference type="Proteomes" id="UP000515512"/>
    </source>
</evidence>
<dbReference type="Proteomes" id="UP000515512">
    <property type="component" value="Chromosome"/>
</dbReference>
<dbReference type="EMBL" id="CP059399">
    <property type="protein sequence ID" value="QLY29871.1"/>
    <property type="molecule type" value="Genomic_DNA"/>
</dbReference>
<gene>
    <name evidence="2" type="ORF">H0264_32425</name>
</gene>
<sequence length="57" mass="6084">MSDTGRGTFTLAGHLVTDAGKPAGLAVTTDPGVVAYCHGVRERLWAVAIPYVEYVHR</sequence>
<dbReference type="KEGG" id="nhu:H0264_32425"/>
<name>A0A7D6V9T8_9NOCA</name>